<dbReference type="AlphaFoldDB" id="A0A0U2X3C2"/>
<dbReference type="EMBL" id="CP011034">
    <property type="protein sequence ID" value="ALS33266.1"/>
    <property type="molecule type" value="Genomic_DNA"/>
</dbReference>
<gene>
    <name evidence="2" type="ORF">PTRA_a2149</name>
</gene>
<dbReference type="PROSITE" id="PS51257">
    <property type="entry name" value="PROKAR_LIPOPROTEIN"/>
    <property type="match status" value="1"/>
</dbReference>
<dbReference type="RefSeq" id="WP_058373553.1">
    <property type="nucleotide sequence ID" value="NZ_CP011034.1"/>
</dbReference>
<dbReference type="KEGG" id="ptn:PTRA_a2149"/>
<dbReference type="Proteomes" id="UP000065261">
    <property type="component" value="Chromosome I"/>
</dbReference>
<evidence type="ECO:0000256" key="1">
    <source>
        <dbReference type="SAM" id="SignalP"/>
    </source>
</evidence>
<dbReference type="Pfam" id="PF11279">
    <property type="entry name" value="DUF3080"/>
    <property type="match status" value="1"/>
</dbReference>
<protein>
    <recommendedName>
        <fullName evidence="4">DUF3080 domain-containing protein</fullName>
    </recommendedName>
</protein>
<evidence type="ECO:0000313" key="2">
    <source>
        <dbReference type="EMBL" id="ALS33266.1"/>
    </source>
</evidence>
<feature type="chain" id="PRO_5006834065" description="DUF3080 domain-containing protein" evidence="1">
    <location>
        <begin position="30"/>
        <end position="350"/>
    </location>
</feature>
<dbReference type="InterPro" id="IPR021431">
    <property type="entry name" value="DUF3080"/>
</dbReference>
<proteinExistence type="predicted"/>
<feature type="signal peptide" evidence="1">
    <location>
        <begin position="1"/>
        <end position="29"/>
    </location>
</feature>
<sequence>MNRLCKLKQLLVKPLPVTCLLVVCFMALTACSDKPSNANHTYTQRLANTLDLQPVTPKPLVPLNLLPPTALNNSNITLGIIQLASLSHCKLNVLISEHNNQLGKTATAASILIYQIKFIQSAQQCLTTLKKDSAIYKKILAATTHKQNNLMHYFNNMLYKESELNRIWQLSSRELSITPAGFSDTVNAVTKLANIKQQITKQQFAQITSEHLFDALEQLNKYQFNQQLIQSARTQIALNNSATQFINTINISQLCQAGKNNNQAQIVNNIFKKYYLGQVQPYQAQLAGYLETLQPLYRQLWYKTAITSKPINNLLQPNTNSNLLNQLKYSAKNHVLWWQEFYKTCEISPI</sequence>
<accession>A0A0U2X3C2</accession>
<name>A0A0U2X3C2_9GAMM</name>
<reference evidence="2 3" key="1">
    <citation type="submission" date="2015-03" db="EMBL/GenBank/DDBJ databases">
        <authorList>
            <person name="Murphy D."/>
        </authorList>
    </citation>
    <scope>NUCLEOTIDE SEQUENCE [LARGE SCALE GENOMIC DNA]</scope>
    <source>
        <strain evidence="2 3">KMM 520</strain>
    </source>
</reference>
<dbReference type="OrthoDB" id="5760979at2"/>
<evidence type="ECO:0000313" key="3">
    <source>
        <dbReference type="Proteomes" id="UP000065261"/>
    </source>
</evidence>
<keyword evidence="1" id="KW-0732">Signal</keyword>
<evidence type="ECO:0008006" key="4">
    <source>
        <dbReference type="Google" id="ProtNLM"/>
    </source>
</evidence>
<organism evidence="2">
    <name type="scientific">Pseudoalteromonas translucida KMM 520</name>
    <dbReference type="NCBI Taxonomy" id="1315283"/>
    <lineage>
        <taxon>Bacteria</taxon>
        <taxon>Pseudomonadati</taxon>
        <taxon>Pseudomonadota</taxon>
        <taxon>Gammaproteobacteria</taxon>
        <taxon>Alteromonadales</taxon>
        <taxon>Pseudoalteromonadaceae</taxon>
        <taxon>Pseudoalteromonas</taxon>
    </lineage>
</organism>
<dbReference type="PATRIC" id="fig|1315283.4.peg.1858"/>